<evidence type="ECO:0000256" key="2">
    <source>
        <dbReference type="SAM" id="MobiDB-lite"/>
    </source>
</evidence>
<feature type="compositionally biased region" description="Low complexity" evidence="2">
    <location>
        <begin position="324"/>
        <end position="333"/>
    </location>
</feature>
<dbReference type="EMBL" id="JBBPEH010000003">
    <property type="protein sequence ID" value="KAK7541246.1"/>
    <property type="molecule type" value="Genomic_DNA"/>
</dbReference>
<feature type="compositionally biased region" description="Polar residues" evidence="2">
    <location>
        <begin position="396"/>
        <end position="408"/>
    </location>
</feature>
<organism evidence="4 5">
    <name type="scientific">Phyllosticta citribraziliensis</name>
    <dbReference type="NCBI Taxonomy" id="989973"/>
    <lineage>
        <taxon>Eukaryota</taxon>
        <taxon>Fungi</taxon>
        <taxon>Dikarya</taxon>
        <taxon>Ascomycota</taxon>
        <taxon>Pezizomycotina</taxon>
        <taxon>Dothideomycetes</taxon>
        <taxon>Dothideomycetes incertae sedis</taxon>
        <taxon>Botryosphaeriales</taxon>
        <taxon>Phyllostictaceae</taxon>
        <taxon>Phyllosticta</taxon>
    </lineage>
</organism>
<dbReference type="InterPro" id="IPR000504">
    <property type="entry name" value="RRM_dom"/>
</dbReference>
<feature type="compositionally biased region" description="Low complexity" evidence="2">
    <location>
        <begin position="462"/>
        <end position="472"/>
    </location>
</feature>
<keyword evidence="1" id="KW-0694">RNA-binding</keyword>
<feature type="region of interest" description="Disordered" evidence="2">
    <location>
        <begin position="82"/>
        <end position="127"/>
    </location>
</feature>
<feature type="region of interest" description="Disordered" evidence="2">
    <location>
        <begin position="457"/>
        <end position="612"/>
    </location>
</feature>
<gene>
    <name evidence="4" type="ORF">J3D65DRAFT_617920</name>
</gene>
<feature type="compositionally biased region" description="Basic and acidic residues" evidence="2">
    <location>
        <begin position="514"/>
        <end position="529"/>
    </location>
</feature>
<feature type="region of interest" description="Disordered" evidence="2">
    <location>
        <begin position="274"/>
        <end position="433"/>
    </location>
</feature>
<dbReference type="Gene3D" id="3.30.70.330">
    <property type="match status" value="1"/>
</dbReference>
<dbReference type="PROSITE" id="PS50102">
    <property type="entry name" value="RRM"/>
    <property type="match status" value="1"/>
</dbReference>
<evidence type="ECO:0000256" key="1">
    <source>
        <dbReference type="PROSITE-ProRule" id="PRU00176"/>
    </source>
</evidence>
<reference evidence="4 5" key="1">
    <citation type="submission" date="2024-04" db="EMBL/GenBank/DDBJ databases">
        <title>Phyllosticta paracitricarpa is synonymous to the EU quarantine fungus P. citricarpa based on phylogenomic analyses.</title>
        <authorList>
            <consortium name="Lawrence Berkeley National Laboratory"/>
            <person name="Van ingen-buijs V.A."/>
            <person name="Van westerhoven A.C."/>
            <person name="Haridas S."/>
            <person name="Skiadas P."/>
            <person name="Martin F."/>
            <person name="Groenewald J.Z."/>
            <person name="Crous P.W."/>
            <person name="Seidl M.F."/>
        </authorList>
    </citation>
    <scope>NUCLEOTIDE SEQUENCE [LARGE SCALE GENOMIC DNA]</scope>
    <source>
        <strain evidence="4 5">CPC 17464</strain>
    </source>
</reference>
<accession>A0ABR1M553</accession>
<proteinExistence type="predicted"/>
<protein>
    <recommendedName>
        <fullName evidence="3">RRM domain-containing protein</fullName>
    </recommendedName>
</protein>
<evidence type="ECO:0000313" key="4">
    <source>
        <dbReference type="EMBL" id="KAK7541246.1"/>
    </source>
</evidence>
<evidence type="ECO:0000259" key="3">
    <source>
        <dbReference type="PROSITE" id="PS50102"/>
    </source>
</evidence>
<evidence type="ECO:0000313" key="5">
    <source>
        <dbReference type="Proteomes" id="UP001360953"/>
    </source>
</evidence>
<feature type="compositionally biased region" description="Polar residues" evidence="2">
    <location>
        <begin position="285"/>
        <end position="297"/>
    </location>
</feature>
<keyword evidence="5" id="KW-1185">Reference proteome</keyword>
<sequence length="612" mass="66995">MLNMAAPNKAALDALLEAHLSNLKSHQAMMRQIRDYVSAIQSSQSTPVAAELRQMNERAEKILHDAKRAGELMEGLQIQDSSPAALNASRTQPKPSANTQTNNISNKPSWRRSTEPDQVGNAAKRQRVSEHPNLYMPAFPPVLPPFPNGMLKSFQSMRPPWHQNLFPDESKDEGSMQNRIIVANIPLDVHGEELQKHFESVGPITFKHTLRLPRLAETKIHGLSGECKTRYMATLDLSDYQAANRAASQLNGTRIKSHHVDPILVRHFCAPTTTPTAGYKRRLSSDANDGSPQTYPQSKRPRMSPAHIQTNQNAKSSNQPTPGPAKSSPAPAAEQHKKRHADTVPICAEALDAAETGSSPAETAAPKSGKRARLDEPTKSMARPQPQPPPMATFSVRDSPSTGATPQQRGHEPKDEQPTTPNTASDIHPAYASSAQLALRSEFDDISNEVDRRLAEARARRAMASKAVAAKARAGRKRKRSSFLSQATEEETGDVKEERSEQQQQRQQGEPGDDEPRAKKSKKETDAKTAKPGTKRRNGEEGVALKGSSKADSRRQKRRERVMRAPSGGSGGSEYQYETAAESPTSASPPSPPARASKRARRSTTQADCIPF</sequence>
<feature type="domain" description="RRM" evidence="3">
    <location>
        <begin position="178"/>
        <end position="260"/>
    </location>
</feature>
<dbReference type="RefSeq" id="XP_066658177.1">
    <property type="nucleotide sequence ID" value="XM_066799609.1"/>
</dbReference>
<feature type="compositionally biased region" description="Polar residues" evidence="2">
    <location>
        <begin position="82"/>
        <end position="108"/>
    </location>
</feature>
<dbReference type="InterPro" id="IPR035979">
    <property type="entry name" value="RBD_domain_sf"/>
</dbReference>
<dbReference type="InterPro" id="IPR012677">
    <property type="entry name" value="Nucleotide-bd_a/b_plait_sf"/>
</dbReference>
<name>A0ABR1M553_9PEZI</name>
<dbReference type="SUPFAM" id="SSF54928">
    <property type="entry name" value="RNA-binding domain, RBD"/>
    <property type="match status" value="1"/>
</dbReference>
<comment type="caution">
    <text evidence="4">The sequence shown here is derived from an EMBL/GenBank/DDBJ whole genome shotgun (WGS) entry which is preliminary data.</text>
</comment>
<dbReference type="Proteomes" id="UP001360953">
    <property type="component" value="Unassembled WGS sequence"/>
</dbReference>
<dbReference type="GeneID" id="92032515"/>
<feature type="compositionally biased region" description="Polar residues" evidence="2">
    <location>
        <begin position="307"/>
        <end position="319"/>
    </location>
</feature>